<dbReference type="EnsemblMetazoa" id="GPPI038842-RA">
    <property type="protein sequence ID" value="GPPI038842-PA"/>
    <property type="gene ID" value="GPPI038842"/>
</dbReference>
<accession>A0A1B0BS32</accession>
<reference evidence="1" key="2">
    <citation type="submission" date="2020-05" db="UniProtKB">
        <authorList>
            <consortium name="EnsemblMetazoa"/>
        </authorList>
    </citation>
    <scope>IDENTIFICATION</scope>
    <source>
        <strain evidence="1">IAEA</strain>
    </source>
</reference>
<dbReference type="VEuPathDB" id="VectorBase:GPPI038842"/>
<sequence>MQNITTTKLQKNASGDCISSWLIFIDDVNMCRFEKIIASHITLLPSIIQIDQYIRKLEVGKCFEMEHDTLASLVRYSKSVTSSCRQTLDNTMEYFICLFFTDCSTD</sequence>
<name>A0A1B0BS32_9MUSC</name>
<proteinExistence type="predicted"/>
<protein>
    <submittedName>
        <fullName evidence="1">Uncharacterized protein</fullName>
    </submittedName>
</protein>
<dbReference type="EMBL" id="JXJN01019460">
    <property type="status" value="NOT_ANNOTATED_CDS"/>
    <property type="molecule type" value="Genomic_DNA"/>
</dbReference>
<dbReference type="Proteomes" id="UP000092460">
    <property type="component" value="Unassembled WGS sequence"/>
</dbReference>
<reference evidence="2" key="1">
    <citation type="submission" date="2015-01" db="EMBL/GenBank/DDBJ databases">
        <authorList>
            <person name="Aksoy S."/>
            <person name="Warren W."/>
            <person name="Wilson R.K."/>
        </authorList>
    </citation>
    <scope>NUCLEOTIDE SEQUENCE [LARGE SCALE GENOMIC DNA]</scope>
    <source>
        <strain evidence="2">IAEA</strain>
    </source>
</reference>
<evidence type="ECO:0000313" key="1">
    <source>
        <dbReference type="EnsemblMetazoa" id="GPPI038842-PA"/>
    </source>
</evidence>
<keyword evidence="2" id="KW-1185">Reference proteome</keyword>
<evidence type="ECO:0000313" key="2">
    <source>
        <dbReference type="Proteomes" id="UP000092460"/>
    </source>
</evidence>
<organism evidence="1 2">
    <name type="scientific">Glossina palpalis gambiensis</name>
    <dbReference type="NCBI Taxonomy" id="67801"/>
    <lineage>
        <taxon>Eukaryota</taxon>
        <taxon>Metazoa</taxon>
        <taxon>Ecdysozoa</taxon>
        <taxon>Arthropoda</taxon>
        <taxon>Hexapoda</taxon>
        <taxon>Insecta</taxon>
        <taxon>Pterygota</taxon>
        <taxon>Neoptera</taxon>
        <taxon>Endopterygota</taxon>
        <taxon>Diptera</taxon>
        <taxon>Brachycera</taxon>
        <taxon>Muscomorpha</taxon>
        <taxon>Hippoboscoidea</taxon>
        <taxon>Glossinidae</taxon>
        <taxon>Glossina</taxon>
    </lineage>
</organism>
<dbReference type="AlphaFoldDB" id="A0A1B0BS32"/>